<reference evidence="1 2" key="1">
    <citation type="submission" date="2016-10" db="EMBL/GenBank/DDBJ databases">
        <authorList>
            <person name="de Groot N.N."/>
        </authorList>
    </citation>
    <scope>NUCLEOTIDE SEQUENCE [LARGE SCALE GENOMIC DNA]</scope>
    <source>
        <strain evidence="1 2">DSM 43941</strain>
    </source>
</reference>
<evidence type="ECO:0008006" key="3">
    <source>
        <dbReference type="Google" id="ProtNLM"/>
    </source>
</evidence>
<dbReference type="Proteomes" id="UP000198688">
    <property type="component" value="Chromosome I"/>
</dbReference>
<protein>
    <recommendedName>
        <fullName evidence="3">Flavin reductase</fullName>
    </recommendedName>
</protein>
<organism evidence="1 2">
    <name type="scientific">Actinoplanes derwentensis</name>
    <dbReference type="NCBI Taxonomy" id="113562"/>
    <lineage>
        <taxon>Bacteria</taxon>
        <taxon>Bacillati</taxon>
        <taxon>Actinomycetota</taxon>
        <taxon>Actinomycetes</taxon>
        <taxon>Micromonosporales</taxon>
        <taxon>Micromonosporaceae</taxon>
        <taxon>Actinoplanes</taxon>
    </lineage>
</organism>
<keyword evidence="2" id="KW-1185">Reference proteome</keyword>
<name>A0A1H2D575_9ACTN</name>
<dbReference type="RefSeq" id="WP_231953733.1">
    <property type="nucleotide sequence ID" value="NZ_BOMJ01000022.1"/>
</dbReference>
<evidence type="ECO:0000313" key="1">
    <source>
        <dbReference type="EMBL" id="SDT77729.1"/>
    </source>
</evidence>
<gene>
    <name evidence="1" type="ORF">SAMN04489716_8079</name>
</gene>
<dbReference type="AlphaFoldDB" id="A0A1H2D575"/>
<evidence type="ECO:0000313" key="2">
    <source>
        <dbReference type="Proteomes" id="UP000198688"/>
    </source>
</evidence>
<proteinExistence type="predicted"/>
<dbReference type="EMBL" id="LT629758">
    <property type="protein sequence ID" value="SDT77729.1"/>
    <property type="molecule type" value="Genomic_DNA"/>
</dbReference>
<dbReference type="STRING" id="113562.SAMN04489716_8079"/>
<sequence>MSTIPGPEHLSDRPQWLCRVCGHPWPCTEARTALLTEYRAFPSLLKIYLSAQMYDALEDLTTRGDHPPLNLHDRFLAWAQDLSHG</sequence>
<accession>A0A1H2D575</accession>